<keyword evidence="3" id="KW-1185">Reference proteome</keyword>
<reference evidence="2" key="2">
    <citation type="submission" date="2021-01" db="EMBL/GenBank/DDBJ databases">
        <authorList>
            <person name="Schikora-Tamarit M.A."/>
        </authorList>
    </citation>
    <scope>NUCLEOTIDE SEQUENCE</scope>
    <source>
        <strain evidence="2">CBS2887</strain>
    </source>
</reference>
<comment type="caution">
    <text evidence="2">The sequence shown here is derived from an EMBL/GenBank/DDBJ whole genome shotgun (WGS) entry which is preliminary data.</text>
</comment>
<dbReference type="AlphaFoldDB" id="A0A9P8Q007"/>
<reference evidence="2" key="1">
    <citation type="journal article" date="2021" name="Open Biol.">
        <title>Shared evolutionary footprints suggest mitochondrial oxidative damage underlies multiple complex I losses in fungi.</title>
        <authorList>
            <person name="Schikora-Tamarit M.A."/>
            <person name="Marcet-Houben M."/>
            <person name="Nosek J."/>
            <person name="Gabaldon T."/>
        </authorList>
    </citation>
    <scope>NUCLEOTIDE SEQUENCE</scope>
    <source>
        <strain evidence="2">CBS2887</strain>
    </source>
</reference>
<feature type="signal peptide" evidence="1">
    <location>
        <begin position="1"/>
        <end position="21"/>
    </location>
</feature>
<keyword evidence="1" id="KW-0732">Signal</keyword>
<dbReference type="EMBL" id="JAEUBG010004397">
    <property type="protein sequence ID" value="KAH3681521.1"/>
    <property type="molecule type" value="Genomic_DNA"/>
</dbReference>
<sequence>MSILLTLFLCLSFIFLYWSSADDGDPVDVVGISVPSSRSHKKDMNACFCKYANIISEWIDSSTMRKVTGNLMNSVDG</sequence>
<proteinExistence type="predicted"/>
<protein>
    <submittedName>
        <fullName evidence="2">Uncharacterized protein</fullName>
    </submittedName>
</protein>
<evidence type="ECO:0000256" key="1">
    <source>
        <dbReference type="SAM" id="SignalP"/>
    </source>
</evidence>
<name>A0A9P8Q007_WICPI</name>
<accession>A0A9P8Q007</accession>
<dbReference type="Proteomes" id="UP000774326">
    <property type="component" value="Unassembled WGS sequence"/>
</dbReference>
<feature type="chain" id="PRO_5040347634" evidence="1">
    <location>
        <begin position="22"/>
        <end position="77"/>
    </location>
</feature>
<gene>
    <name evidence="2" type="ORF">WICPIJ_007502</name>
</gene>
<evidence type="ECO:0000313" key="2">
    <source>
        <dbReference type="EMBL" id="KAH3681521.1"/>
    </source>
</evidence>
<evidence type="ECO:0000313" key="3">
    <source>
        <dbReference type="Proteomes" id="UP000774326"/>
    </source>
</evidence>
<organism evidence="2 3">
    <name type="scientific">Wickerhamomyces pijperi</name>
    <name type="common">Yeast</name>
    <name type="synonym">Pichia pijperi</name>
    <dbReference type="NCBI Taxonomy" id="599730"/>
    <lineage>
        <taxon>Eukaryota</taxon>
        <taxon>Fungi</taxon>
        <taxon>Dikarya</taxon>
        <taxon>Ascomycota</taxon>
        <taxon>Saccharomycotina</taxon>
        <taxon>Saccharomycetes</taxon>
        <taxon>Phaffomycetales</taxon>
        <taxon>Wickerhamomycetaceae</taxon>
        <taxon>Wickerhamomyces</taxon>
    </lineage>
</organism>